<gene>
    <name evidence="1" type="ORF">Q31b_36900</name>
</gene>
<name>A0A5C6DY67_9BACT</name>
<evidence type="ECO:0000313" key="1">
    <source>
        <dbReference type="EMBL" id="TWU40341.1"/>
    </source>
</evidence>
<dbReference type="Proteomes" id="UP000315471">
    <property type="component" value="Unassembled WGS sequence"/>
</dbReference>
<sequence>MGIATAMPPKKLPQLPFYPQILRKNLFFVGDRQGAFTMPPRQETGGVWMPGFPLVQPAYLITKFTNLPGTTICLTIVFPSTNDCTFSSAKAIDANSSFVTSGETLILALILPLI</sequence>
<dbReference type="EMBL" id="SJPY01000005">
    <property type="protein sequence ID" value="TWU40341.1"/>
    <property type="molecule type" value="Genomic_DNA"/>
</dbReference>
<proteinExistence type="predicted"/>
<accession>A0A5C6DY67</accession>
<protein>
    <submittedName>
        <fullName evidence="1">Uncharacterized protein</fullName>
    </submittedName>
</protein>
<evidence type="ECO:0000313" key="2">
    <source>
        <dbReference type="Proteomes" id="UP000315471"/>
    </source>
</evidence>
<dbReference type="AlphaFoldDB" id="A0A5C6DY67"/>
<reference evidence="1 2" key="1">
    <citation type="submission" date="2019-02" db="EMBL/GenBank/DDBJ databases">
        <title>Deep-cultivation of Planctomycetes and their phenomic and genomic characterization uncovers novel biology.</title>
        <authorList>
            <person name="Wiegand S."/>
            <person name="Jogler M."/>
            <person name="Boedeker C."/>
            <person name="Pinto D."/>
            <person name="Vollmers J."/>
            <person name="Rivas-Marin E."/>
            <person name="Kohn T."/>
            <person name="Peeters S.H."/>
            <person name="Heuer A."/>
            <person name="Rast P."/>
            <person name="Oberbeckmann S."/>
            <person name="Bunk B."/>
            <person name="Jeske O."/>
            <person name="Meyerdierks A."/>
            <person name="Storesund J.E."/>
            <person name="Kallscheuer N."/>
            <person name="Luecker S."/>
            <person name="Lage O.M."/>
            <person name="Pohl T."/>
            <person name="Merkel B.J."/>
            <person name="Hornburger P."/>
            <person name="Mueller R.-W."/>
            <person name="Bruemmer F."/>
            <person name="Labrenz M."/>
            <person name="Spormann A.M."/>
            <person name="Op Den Camp H."/>
            <person name="Overmann J."/>
            <person name="Amann R."/>
            <person name="Jetten M.S.M."/>
            <person name="Mascher T."/>
            <person name="Medema M.H."/>
            <person name="Devos D.P."/>
            <person name="Kaster A.-K."/>
            <person name="Ovreas L."/>
            <person name="Rohde M."/>
            <person name="Galperin M.Y."/>
            <person name="Jogler C."/>
        </authorList>
    </citation>
    <scope>NUCLEOTIDE SEQUENCE [LARGE SCALE GENOMIC DNA]</scope>
    <source>
        <strain evidence="1 2">Q31b</strain>
    </source>
</reference>
<organism evidence="1 2">
    <name type="scientific">Novipirellula aureliae</name>
    <dbReference type="NCBI Taxonomy" id="2527966"/>
    <lineage>
        <taxon>Bacteria</taxon>
        <taxon>Pseudomonadati</taxon>
        <taxon>Planctomycetota</taxon>
        <taxon>Planctomycetia</taxon>
        <taxon>Pirellulales</taxon>
        <taxon>Pirellulaceae</taxon>
        <taxon>Novipirellula</taxon>
    </lineage>
</organism>
<comment type="caution">
    <text evidence="1">The sequence shown here is derived from an EMBL/GenBank/DDBJ whole genome shotgun (WGS) entry which is preliminary data.</text>
</comment>
<keyword evidence="2" id="KW-1185">Reference proteome</keyword>